<dbReference type="InterPro" id="IPR029069">
    <property type="entry name" value="HotDog_dom_sf"/>
</dbReference>
<dbReference type="PANTHER" id="PTHR31793:SF27">
    <property type="entry name" value="NOVEL THIOESTERASE SUPERFAMILY DOMAIN AND SAPOSIN A-TYPE DOMAIN CONTAINING PROTEIN (0610012H03RIK)"/>
    <property type="match status" value="1"/>
</dbReference>
<dbReference type="InterPro" id="IPR050563">
    <property type="entry name" value="4-hydroxybenzoyl-CoA_TE"/>
</dbReference>
<accession>A0ABY4CMP9</accession>
<gene>
    <name evidence="3" type="ORF">LSG31_05100</name>
</gene>
<dbReference type="Proteomes" id="UP000830167">
    <property type="component" value="Chromosome"/>
</dbReference>
<dbReference type="PANTHER" id="PTHR31793">
    <property type="entry name" value="4-HYDROXYBENZOYL-COA THIOESTERASE FAMILY MEMBER"/>
    <property type="match status" value="1"/>
</dbReference>
<dbReference type="RefSeq" id="WP_347438323.1">
    <property type="nucleotide sequence ID" value="NZ_CP089291.1"/>
</dbReference>
<evidence type="ECO:0000313" key="4">
    <source>
        <dbReference type="Proteomes" id="UP000830167"/>
    </source>
</evidence>
<organism evidence="3 4">
    <name type="scientific">Fodinisporobacter ferrooxydans</name>
    <dbReference type="NCBI Taxonomy" id="2901836"/>
    <lineage>
        <taxon>Bacteria</taxon>
        <taxon>Bacillati</taxon>
        <taxon>Bacillota</taxon>
        <taxon>Bacilli</taxon>
        <taxon>Bacillales</taxon>
        <taxon>Alicyclobacillaceae</taxon>
        <taxon>Fodinisporobacter</taxon>
    </lineage>
</organism>
<keyword evidence="2" id="KW-0378">Hydrolase</keyword>
<dbReference type="Gene3D" id="3.10.129.10">
    <property type="entry name" value="Hotdog Thioesterase"/>
    <property type="match status" value="1"/>
</dbReference>
<dbReference type="CDD" id="cd00586">
    <property type="entry name" value="4HBT"/>
    <property type="match status" value="1"/>
</dbReference>
<comment type="similarity">
    <text evidence="1">Belongs to the 4-hydroxybenzoyl-CoA thioesterase family.</text>
</comment>
<dbReference type="EMBL" id="CP089291">
    <property type="protein sequence ID" value="UOF91629.1"/>
    <property type="molecule type" value="Genomic_DNA"/>
</dbReference>
<evidence type="ECO:0000256" key="2">
    <source>
        <dbReference type="ARBA" id="ARBA00022801"/>
    </source>
</evidence>
<proteinExistence type="inferred from homology"/>
<evidence type="ECO:0000313" key="3">
    <source>
        <dbReference type="EMBL" id="UOF91629.1"/>
    </source>
</evidence>
<evidence type="ECO:0000256" key="1">
    <source>
        <dbReference type="ARBA" id="ARBA00005953"/>
    </source>
</evidence>
<reference evidence="3" key="1">
    <citation type="submission" date="2021-12" db="EMBL/GenBank/DDBJ databases">
        <title>Alicyclobacillaceae gen. nov., sp. nov., isolated from chalcocite enrichment system.</title>
        <authorList>
            <person name="Jiang Z."/>
        </authorList>
    </citation>
    <scope>NUCLEOTIDE SEQUENCE</scope>
    <source>
        <strain evidence="3">MYW30-H2</strain>
    </source>
</reference>
<dbReference type="Pfam" id="PF13279">
    <property type="entry name" value="4HBT_2"/>
    <property type="match status" value="1"/>
</dbReference>
<name>A0ABY4CMP9_9BACL</name>
<sequence length="135" mass="15579">MFSIQLMPRFSETDALGHINNTVVPIWFEAGRVEIFKIFVPDLDTTQWKLIVANINVDYIAQIYMEYEVEIRTGIQKIGNSSFVVYHEAIQKGQVVAKGTAVMVHYDFSEQKSKPIPNELREHLQRHLVANETNE</sequence>
<keyword evidence="4" id="KW-1185">Reference proteome</keyword>
<protein>
    <submittedName>
        <fullName evidence="3">Acyl-CoA thioesterase</fullName>
    </submittedName>
</protein>
<dbReference type="SUPFAM" id="SSF54637">
    <property type="entry name" value="Thioesterase/thiol ester dehydrase-isomerase"/>
    <property type="match status" value="1"/>
</dbReference>